<name>A0A1D2MSV6_ORCCI</name>
<protein>
    <submittedName>
        <fullName evidence="2">Uncharacterized protein</fullName>
    </submittedName>
</protein>
<gene>
    <name evidence="2" type="ORF">Ocin01_10500</name>
</gene>
<keyword evidence="1" id="KW-0812">Transmembrane</keyword>
<dbReference type="AlphaFoldDB" id="A0A1D2MSV6"/>
<accession>A0A1D2MSV6</accession>
<organism evidence="2 3">
    <name type="scientific">Orchesella cincta</name>
    <name type="common">Springtail</name>
    <name type="synonym">Podura cincta</name>
    <dbReference type="NCBI Taxonomy" id="48709"/>
    <lineage>
        <taxon>Eukaryota</taxon>
        <taxon>Metazoa</taxon>
        <taxon>Ecdysozoa</taxon>
        <taxon>Arthropoda</taxon>
        <taxon>Hexapoda</taxon>
        <taxon>Collembola</taxon>
        <taxon>Entomobryomorpha</taxon>
        <taxon>Entomobryoidea</taxon>
        <taxon>Orchesellidae</taxon>
        <taxon>Orchesellinae</taxon>
        <taxon>Orchesella</taxon>
    </lineage>
</organism>
<evidence type="ECO:0000313" key="2">
    <source>
        <dbReference type="EMBL" id="ODM96180.1"/>
    </source>
</evidence>
<feature type="non-terminal residue" evidence="2">
    <location>
        <position position="71"/>
    </location>
</feature>
<keyword evidence="1" id="KW-1133">Transmembrane helix</keyword>
<evidence type="ECO:0000256" key="1">
    <source>
        <dbReference type="SAM" id="Phobius"/>
    </source>
</evidence>
<evidence type="ECO:0000313" key="3">
    <source>
        <dbReference type="Proteomes" id="UP000094527"/>
    </source>
</evidence>
<keyword evidence="3" id="KW-1185">Reference proteome</keyword>
<proteinExistence type="predicted"/>
<sequence length="71" mass="8064">MILHQSSKTPQQILAVADKVNSVCVLDFFWHPLHQVFGEVLTDLNMCLKISTTPFVAVIYIGIYVTMLIRD</sequence>
<dbReference type="EMBL" id="LJIJ01000568">
    <property type="protein sequence ID" value="ODM96180.1"/>
    <property type="molecule type" value="Genomic_DNA"/>
</dbReference>
<reference evidence="2 3" key="1">
    <citation type="journal article" date="2016" name="Genome Biol. Evol.">
        <title>Gene Family Evolution Reflects Adaptation to Soil Environmental Stressors in the Genome of the Collembolan Orchesella cincta.</title>
        <authorList>
            <person name="Faddeeva-Vakhrusheva A."/>
            <person name="Derks M.F."/>
            <person name="Anvar S.Y."/>
            <person name="Agamennone V."/>
            <person name="Suring W."/>
            <person name="Smit S."/>
            <person name="van Straalen N.M."/>
            <person name="Roelofs D."/>
        </authorList>
    </citation>
    <scope>NUCLEOTIDE SEQUENCE [LARGE SCALE GENOMIC DNA]</scope>
    <source>
        <tissue evidence="2">Mixed pool</tissue>
    </source>
</reference>
<comment type="caution">
    <text evidence="2">The sequence shown here is derived from an EMBL/GenBank/DDBJ whole genome shotgun (WGS) entry which is preliminary data.</text>
</comment>
<keyword evidence="1" id="KW-0472">Membrane</keyword>
<dbReference type="Proteomes" id="UP000094527">
    <property type="component" value="Unassembled WGS sequence"/>
</dbReference>
<feature type="transmembrane region" description="Helical" evidence="1">
    <location>
        <begin position="50"/>
        <end position="69"/>
    </location>
</feature>